<gene>
    <name evidence="2" type="ORF">R3Q15_11860</name>
</gene>
<dbReference type="Gene3D" id="3.40.50.150">
    <property type="entry name" value="Vaccinia Virus protein VP39"/>
    <property type="match status" value="1"/>
</dbReference>
<dbReference type="Pfam" id="PF08241">
    <property type="entry name" value="Methyltransf_11"/>
    <property type="match status" value="1"/>
</dbReference>
<dbReference type="RefSeq" id="WP_006438747.1">
    <property type="nucleotide sequence ID" value="NZ_CP096596.1"/>
</dbReference>
<keyword evidence="2" id="KW-0489">Methyltransferase</keyword>
<dbReference type="EMBL" id="JAWLKH010000010">
    <property type="protein sequence ID" value="MDV6312573.1"/>
    <property type="molecule type" value="Genomic_DNA"/>
</dbReference>
<dbReference type="Proteomes" id="UP001185922">
    <property type="component" value="Unassembled WGS sequence"/>
</dbReference>
<comment type="caution">
    <text evidence="2">The sequence shown here is derived from an EMBL/GenBank/DDBJ whole genome shotgun (WGS) entry which is preliminary data.</text>
</comment>
<proteinExistence type="predicted"/>
<evidence type="ECO:0000313" key="2">
    <source>
        <dbReference type="EMBL" id="MDV6312573.1"/>
    </source>
</evidence>
<protein>
    <submittedName>
        <fullName evidence="2">Methyltransferase domain-containing protein</fullName>
    </submittedName>
</protein>
<feature type="domain" description="Methyltransferase type 11" evidence="1">
    <location>
        <begin position="53"/>
        <end position="144"/>
    </location>
</feature>
<reference evidence="2" key="1">
    <citation type="submission" date="2023-10" db="EMBL/GenBank/DDBJ databases">
        <title>Development of a sustainable strategy for remediation of hydrocarbon-contaminated territories based on the waste exchange concept.</title>
        <authorList>
            <person name="Krivoruchko A."/>
        </authorList>
    </citation>
    <scope>NUCLEOTIDE SEQUENCE</scope>
    <source>
        <strain evidence="2">IEGM 1279</strain>
    </source>
</reference>
<dbReference type="GO" id="GO:0032259">
    <property type="term" value="P:methylation"/>
    <property type="evidence" value="ECO:0007669"/>
    <property type="project" value="UniProtKB-KW"/>
</dbReference>
<accession>A0AAE4U9Q5</accession>
<sequence length="271" mass="29520">MTTTQPTPFDAEIKARHRKLWAAGDYPAVADLITPLGRRLVDALHIKSGEKVLDVAAGAGNVAVPAARAGGHVVATDLTPELLETGESRHGDLGITWRTADAEDLPFDDDDFDIATSCVGVMFAPNHQKCADELVRVVRPGGRIGLINWTPTGFIGELFGVMKPYAPPPPPGAQPGPLWGSTDHVRSLFGDRVTDHRFTTTTVKIDEFSDGAAFRDFFKAYYGPTIVTYRNIADDPTRVAELDTAIAELADRYFTDGHMEWEYLQAVLTVV</sequence>
<evidence type="ECO:0000313" key="3">
    <source>
        <dbReference type="Proteomes" id="UP001185922"/>
    </source>
</evidence>
<dbReference type="GO" id="GO:0008757">
    <property type="term" value="F:S-adenosylmethionine-dependent methyltransferase activity"/>
    <property type="evidence" value="ECO:0007669"/>
    <property type="project" value="InterPro"/>
</dbReference>
<evidence type="ECO:0000259" key="1">
    <source>
        <dbReference type="Pfam" id="PF08241"/>
    </source>
</evidence>
<organism evidence="2 3">
    <name type="scientific">Gordonia amicalis</name>
    <dbReference type="NCBI Taxonomy" id="89053"/>
    <lineage>
        <taxon>Bacteria</taxon>
        <taxon>Bacillati</taxon>
        <taxon>Actinomycetota</taxon>
        <taxon>Actinomycetes</taxon>
        <taxon>Mycobacteriales</taxon>
        <taxon>Gordoniaceae</taxon>
        <taxon>Gordonia</taxon>
    </lineage>
</organism>
<keyword evidence="2" id="KW-0808">Transferase</keyword>
<dbReference type="PANTHER" id="PTHR43591:SF24">
    <property type="entry name" value="2-METHOXY-6-POLYPRENYL-1,4-BENZOQUINOL METHYLASE, MITOCHONDRIAL"/>
    <property type="match status" value="1"/>
</dbReference>
<dbReference type="SUPFAM" id="SSF53335">
    <property type="entry name" value="S-adenosyl-L-methionine-dependent methyltransferases"/>
    <property type="match status" value="1"/>
</dbReference>
<dbReference type="InterPro" id="IPR013216">
    <property type="entry name" value="Methyltransf_11"/>
</dbReference>
<name>A0AAE4U9Q5_9ACTN</name>
<dbReference type="PANTHER" id="PTHR43591">
    <property type="entry name" value="METHYLTRANSFERASE"/>
    <property type="match status" value="1"/>
</dbReference>
<dbReference type="CDD" id="cd02440">
    <property type="entry name" value="AdoMet_MTases"/>
    <property type="match status" value="1"/>
</dbReference>
<dbReference type="InterPro" id="IPR029063">
    <property type="entry name" value="SAM-dependent_MTases_sf"/>
</dbReference>
<dbReference type="AlphaFoldDB" id="A0AAE4U9Q5"/>